<keyword evidence="1" id="KW-0472">Membrane</keyword>
<dbReference type="InterPro" id="IPR025363">
    <property type="entry name" value="DUF4267"/>
</dbReference>
<dbReference type="AlphaFoldDB" id="M2LBZ8"/>
<evidence type="ECO:0008006" key="4">
    <source>
        <dbReference type="Google" id="ProtNLM"/>
    </source>
</evidence>
<keyword evidence="3" id="KW-1185">Reference proteome</keyword>
<dbReference type="Proteomes" id="UP000011761">
    <property type="component" value="Unassembled WGS sequence"/>
</dbReference>
<gene>
    <name evidence="2" type="ORF">BAUCODRAFT_39621</name>
</gene>
<organism evidence="2 3">
    <name type="scientific">Baudoinia panamericana (strain UAMH 10762)</name>
    <name type="common">Angels' share fungus</name>
    <name type="synonym">Baudoinia compniacensis (strain UAMH 10762)</name>
    <dbReference type="NCBI Taxonomy" id="717646"/>
    <lineage>
        <taxon>Eukaryota</taxon>
        <taxon>Fungi</taxon>
        <taxon>Dikarya</taxon>
        <taxon>Ascomycota</taxon>
        <taxon>Pezizomycotina</taxon>
        <taxon>Dothideomycetes</taxon>
        <taxon>Dothideomycetidae</taxon>
        <taxon>Mycosphaerellales</taxon>
        <taxon>Teratosphaeriaceae</taxon>
        <taxon>Baudoinia</taxon>
    </lineage>
</organism>
<feature type="transmembrane region" description="Helical" evidence="1">
    <location>
        <begin position="14"/>
        <end position="31"/>
    </location>
</feature>
<proteinExistence type="predicted"/>
<keyword evidence="1" id="KW-1133">Transmembrane helix</keyword>
<dbReference type="HOGENOM" id="CLU_1981249_0_0_1"/>
<feature type="transmembrane region" description="Helical" evidence="1">
    <location>
        <begin position="79"/>
        <end position="99"/>
    </location>
</feature>
<sequence length="126" mass="13385">MATTANLNFIADNVARLFGIMLIGLGTTTQFRPLEGARVFAGSIATDEKAALFFPIVGARNISLGLAMLILGLQGQRNALGTLIAVFTLSGGIDAWWCARNNSEKWAGHAIATATGVPLSWWLLSH</sequence>
<dbReference type="RefSeq" id="XP_007681430.1">
    <property type="nucleotide sequence ID" value="XM_007683240.1"/>
</dbReference>
<dbReference type="OrthoDB" id="5070419at2759"/>
<feature type="transmembrane region" description="Helical" evidence="1">
    <location>
        <begin position="106"/>
        <end position="124"/>
    </location>
</feature>
<evidence type="ECO:0000313" key="2">
    <source>
        <dbReference type="EMBL" id="EMC91442.1"/>
    </source>
</evidence>
<evidence type="ECO:0000256" key="1">
    <source>
        <dbReference type="SAM" id="Phobius"/>
    </source>
</evidence>
<dbReference type="EMBL" id="KB445564">
    <property type="protein sequence ID" value="EMC91442.1"/>
    <property type="molecule type" value="Genomic_DNA"/>
</dbReference>
<feature type="transmembrane region" description="Helical" evidence="1">
    <location>
        <begin position="52"/>
        <end position="73"/>
    </location>
</feature>
<evidence type="ECO:0000313" key="3">
    <source>
        <dbReference type="Proteomes" id="UP000011761"/>
    </source>
</evidence>
<reference evidence="2 3" key="1">
    <citation type="journal article" date="2012" name="PLoS Pathog.">
        <title>Diverse lifestyles and strategies of plant pathogenesis encoded in the genomes of eighteen Dothideomycetes fungi.</title>
        <authorList>
            <person name="Ohm R.A."/>
            <person name="Feau N."/>
            <person name="Henrissat B."/>
            <person name="Schoch C.L."/>
            <person name="Horwitz B.A."/>
            <person name="Barry K.W."/>
            <person name="Condon B.J."/>
            <person name="Copeland A.C."/>
            <person name="Dhillon B."/>
            <person name="Glaser F."/>
            <person name="Hesse C.N."/>
            <person name="Kosti I."/>
            <person name="LaButti K."/>
            <person name="Lindquist E.A."/>
            <person name="Lucas S."/>
            <person name="Salamov A.A."/>
            <person name="Bradshaw R.E."/>
            <person name="Ciuffetti L."/>
            <person name="Hamelin R.C."/>
            <person name="Kema G.H.J."/>
            <person name="Lawrence C."/>
            <person name="Scott J.A."/>
            <person name="Spatafora J.W."/>
            <person name="Turgeon B.G."/>
            <person name="de Wit P.J.G.M."/>
            <person name="Zhong S."/>
            <person name="Goodwin S.B."/>
            <person name="Grigoriev I.V."/>
        </authorList>
    </citation>
    <scope>NUCLEOTIDE SEQUENCE [LARGE SCALE GENOMIC DNA]</scope>
    <source>
        <strain evidence="2 3">UAMH 10762</strain>
    </source>
</reference>
<dbReference type="GeneID" id="19113844"/>
<name>M2LBZ8_BAUPA</name>
<dbReference type="Pfam" id="PF14087">
    <property type="entry name" value="DUF4267"/>
    <property type="match status" value="1"/>
</dbReference>
<dbReference type="KEGG" id="bcom:BAUCODRAFT_39621"/>
<protein>
    <recommendedName>
        <fullName evidence="4">DUF4267 domain-containing protein</fullName>
    </recommendedName>
</protein>
<keyword evidence="1" id="KW-0812">Transmembrane</keyword>
<accession>M2LBZ8</accession>